<evidence type="ECO:0000259" key="7">
    <source>
        <dbReference type="PROSITE" id="PS51755"/>
    </source>
</evidence>
<dbReference type="SMART" id="SM00862">
    <property type="entry name" value="Trans_reg_C"/>
    <property type="match status" value="1"/>
</dbReference>
<comment type="caution">
    <text evidence="8">The sequence shown here is derived from an EMBL/GenBank/DDBJ whole genome shotgun (WGS) entry which is preliminary data.</text>
</comment>
<evidence type="ECO:0000313" key="8">
    <source>
        <dbReference type="EMBL" id="GGM55731.1"/>
    </source>
</evidence>
<evidence type="ECO:0000256" key="5">
    <source>
        <dbReference type="PROSITE-ProRule" id="PRU00339"/>
    </source>
</evidence>
<dbReference type="SMART" id="SM01043">
    <property type="entry name" value="BTAD"/>
    <property type="match status" value="1"/>
</dbReference>
<dbReference type="GO" id="GO:0043531">
    <property type="term" value="F:ADP binding"/>
    <property type="evidence" value="ECO:0007669"/>
    <property type="project" value="InterPro"/>
</dbReference>
<dbReference type="Proteomes" id="UP000642070">
    <property type="component" value="Unassembled WGS sequence"/>
</dbReference>
<evidence type="ECO:0000256" key="4">
    <source>
        <dbReference type="ARBA" id="ARBA00023163"/>
    </source>
</evidence>
<dbReference type="SMART" id="SM00028">
    <property type="entry name" value="TPR"/>
    <property type="match status" value="5"/>
</dbReference>
<organism evidence="8 9">
    <name type="scientific">Dactylosporangium sucinum</name>
    <dbReference type="NCBI Taxonomy" id="1424081"/>
    <lineage>
        <taxon>Bacteria</taxon>
        <taxon>Bacillati</taxon>
        <taxon>Actinomycetota</taxon>
        <taxon>Actinomycetes</taxon>
        <taxon>Micromonosporales</taxon>
        <taxon>Micromonosporaceae</taxon>
        <taxon>Dactylosporangium</taxon>
    </lineage>
</organism>
<dbReference type="GO" id="GO:0006355">
    <property type="term" value="P:regulation of DNA-templated transcription"/>
    <property type="evidence" value="ECO:0007669"/>
    <property type="project" value="InterPro"/>
</dbReference>
<dbReference type="RefSeq" id="WP_190253982.1">
    <property type="nucleotide sequence ID" value="NZ_BMPI01000038.1"/>
</dbReference>
<reference evidence="8" key="1">
    <citation type="journal article" date="2014" name="Int. J. Syst. Evol. Microbiol.">
        <title>Complete genome sequence of Corynebacterium casei LMG S-19264T (=DSM 44701T), isolated from a smear-ripened cheese.</title>
        <authorList>
            <consortium name="US DOE Joint Genome Institute (JGI-PGF)"/>
            <person name="Walter F."/>
            <person name="Albersmeier A."/>
            <person name="Kalinowski J."/>
            <person name="Ruckert C."/>
        </authorList>
    </citation>
    <scope>NUCLEOTIDE SEQUENCE</scope>
    <source>
        <strain evidence="8">JCM 19831</strain>
    </source>
</reference>
<comment type="similarity">
    <text evidence="1">Belongs to the AfsR/DnrI/RedD regulatory family.</text>
</comment>
<evidence type="ECO:0000256" key="1">
    <source>
        <dbReference type="ARBA" id="ARBA00005820"/>
    </source>
</evidence>
<evidence type="ECO:0000313" key="9">
    <source>
        <dbReference type="Proteomes" id="UP000642070"/>
    </source>
</evidence>
<dbReference type="SUPFAM" id="SSF52540">
    <property type="entry name" value="P-loop containing nucleoside triphosphate hydrolases"/>
    <property type="match status" value="1"/>
</dbReference>
<dbReference type="PANTHER" id="PTHR35807:SF1">
    <property type="entry name" value="TRANSCRIPTIONAL REGULATOR REDD"/>
    <property type="match status" value="1"/>
</dbReference>
<dbReference type="Pfam" id="PF03704">
    <property type="entry name" value="BTAD"/>
    <property type="match status" value="1"/>
</dbReference>
<dbReference type="PROSITE" id="PS51755">
    <property type="entry name" value="OMPR_PHOB"/>
    <property type="match status" value="1"/>
</dbReference>
<dbReference type="Pfam" id="PF00486">
    <property type="entry name" value="Trans_reg_C"/>
    <property type="match status" value="1"/>
</dbReference>
<dbReference type="EMBL" id="BMPI01000038">
    <property type="protein sequence ID" value="GGM55731.1"/>
    <property type="molecule type" value="Genomic_DNA"/>
</dbReference>
<reference evidence="8" key="2">
    <citation type="submission" date="2020-09" db="EMBL/GenBank/DDBJ databases">
        <authorList>
            <person name="Sun Q."/>
            <person name="Ohkuma M."/>
        </authorList>
    </citation>
    <scope>NUCLEOTIDE SEQUENCE</scope>
    <source>
        <strain evidence="8">JCM 19831</strain>
    </source>
</reference>
<dbReference type="CDD" id="cd15831">
    <property type="entry name" value="BTAD"/>
    <property type="match status" value="1"/>
</dbReference>
<proteinExistence type="inferred from homology"/>
<keyword evidence="5" id="KW-0802">TPR repeat</keyword>
<dbReference type="Gene3D" id="1.25.40.10">
    <property type="entry name" value="Tetratricopeptide repeat domain"/>
    <property type="match status" value="2"/>
</dbReference>
<dbReference type="SUPFAM" id="SSF48452">
    <property type="entry name" value="TPR-like"/>
    <property type="match status" value="3"/>
</dbReference>
<dbReference type="InterPro" id="IPR016032">
    <property type="entry name" value="Sig_transdc_resp-reg_C-effctor"/>
</dbReference>
<dbReference type="InterPro" id="IPR011990">
    <property type="entry name" value="TPR-like_helical_dom_sf"/>
</dbReference>
<gene>
    <name evidence="8" type="ORF">GCM10007977_066770</name>
</gene>
<evidence type="ECO:0000256" key="2">
    <source>
        <dbReference type="ARBA" id="ARBA00023015"/>
    </source>
</evidence>
<feature type="DNA-binding region" description="OmpR/PhoB-type" evidence="6">
    <location>
        <begin position="1"/>
        <end position="93"/>
    </location>
</feature>
<evidence type="ECO:0000256" key="6">
    <source>
        <dbReference type="PROSITE-ProRule" id="PRU01091"/>
    </source>
</evidence>
<evidence type="ECO:0000256" key="3">
    <source>
        <dbReference type="ARBA" id="ARBA00023125"/>
    </source>
</evidence>
<dbReference type="Pfam" id="PF13424">
    <property type="entry name" value="TPR_12"/>
    <property type="match status" value="2"/>
</dbReference>
<feature type="domain" description="OmpR/PhoB-type" evidence="7">
    <location>
        <begin position="1"/>
        <end position="93"/>
    </location>
</feature>
<keyword evidence="3 6" id="KW-0238">DNA-binding</keyword>
<dbReference type="InterPro" id="IPR036388">
    <property type="entry name" value="WH-like_DNA-bd_sf"/>
</dbReference>
<dbReference type="AlphaFoldDB" id="A0A917X2B7"/>
<sequence length="948" mass="100943">MEIDIRVLGALELRRGDVVLDLGTPKQRTVLALLVVHANRPVTPARLVEELWPVTVPNSAAANVTTYLSRLRRAVAGPGCSLDRRDGGYVLRVRPDAVDAHRFTDEAERGDAAWRAGVPETAAHHWRSALAGWRGRALDGLPTGPELDAARAEWTERRLAVVEHHARARLRLGRSAEVVAELRRHTLAEPLRETGWLLLMAALWQSGHPAAALDAYEQARAVLGDQLGVDPGPRLRSMHQAILAADDGSVRGLLADPAEDPAAAGPTRSAPAQRVVPAQLPLGVPGFTGRSAELARLDAALARAAAQPAAVVISAVSGMAGVGKTALALHWAHRRSARFPDGQLYVNLRGFDPTGAPASPAEAIRGFLDALGVTAARVPDGLEARAALYRTLLAGRRMLVLLDNARDADQVRTLLPGSPGCLVVVTSRSRLPDLVALEGAEPLLLDVLDRDDARRLLAGRIGHDRVSAEPTAIDEIVADCAGLPLALAVVAARAATNPQFTLSRFAADLRAAGLDALTAQGRGTDVRALFSWSYRQLPPPAARLFRLLGHHPGPDVSPPAAASLAGVGLSDAVASLTDLTRANLLTEHAPGRYALHDLLRAYAAELAAAPADDEVGADGMVGGPAAAGGSRRDVDGAAALERLLDHYVHTACAAAMLLTPHRTPVALDPPAPGVYLRPPTSADEALAWFAAERATLVAAVEPAAARGLHRYTWPLAWASTAFFARQGHHHEWAAIQRAALRAAEAAGDRVRQAEAHRALLRAYGRLARDTEADQHAERALALFAELGDPRSQAHTHVNLAHALSHRGRHRDALHHNQRALQLYRATGDELGQAEALNSVGWQYGLLGDHRQNLAYTREALALLHRIGASARAANTLDSMGHAHHHLGDLDAAVSCYEEALALVRAAGDRYNEAEIRTHLADALDAAGRPDTAREQRDQAESILAALSR</sequence>
<dbReference type="Gene3D" id="3.40.50.300">
    <property type="entry name" value="P-loop containing nucleotide triphosphate hydrolases"/>
    <property type="match status" value="1"/>
</dbReference>
<feature type="repeat" description="TPR" evidence="5">
    <location>
        <begin position="873"/>
        <end position="906"/>
    </location>
</feature>
<dbReference type="PROSITE" id="PS50005">
    <property type="entry name" value="TPR"/>
    <property type="match status" value="1"/>
</dbReference>
<accession>A0A917X2B7</accession>
<dbReference type="InterPro" id="IPR001867">
    <property type="entry name" value="OmpR/PhoB-type_DNA-bd"/>
</dbReference>
<dbReference type="InterPro" id="IPR019734">
    <property type="entry name" value="TPR_rpt"/>
</dbReference>
<dbReference type="PANTHER" id="PTHR35807">
    <property type="entry name" value="TRANSCRIPTIONAL REGULATOR REDD-RELATED"/>
    <property type="match status" value="1"/>
</dbReference>
<keyword evidence="2" id="KW-0805">Transcription regulation</keyword>
<dbReference type="GO" id="GO:0000160">
    <property type="term" value="P:phosphorelay signal transduction system"/>
    <property type="evidence" value="ECO:0007669"/>
    <property type="project" value="InterPro"/>
</dbReference>
<protein>
    <submittedName>
        <fullName evidence="8">SARP family transcriptional regulator</fullName>
    </submittedName>
</protein>
<dbReference type="InterPro" id="IPR027417">
    <property type="entry name" value="P-loop_NTPase"/>
</dbReference>
<keyword evidence="9" id="KW-1185">Reference proteome</keyword>
<dbReference type="InterPro" id="IPR051677">
    <property type="entry name" value="AfsR-DnrI-RedD_regulator"/>
</dbReference>
<dbReference type="InterPro" id="IPR005158">
    <property type="entry name" value="BTAD"/>
</dbReference>
<dbReference type="SUPFAM" id="SSF46894">
    <property type="entry name" value="C-terminal effector domain of the bipartite response regulators"/>
    <property type="match status" value="1"/>
</dbReference>
<name>A0A917X2B7_9ACTN</name>
<dbReference type="Gene3D" id="1.10.10.10">
    <property type="entry name" value="Winged helix-like DNA-binding domain superfamily/Winged helix DNA-binding domain"/>
    <property type="match status" value="1"/>
</dbReference>
<dbReference type="GO" id="GO:0003677">
    <property type="term" value="F:DNA binding"/>
    <property type="evidence" value="ECO:0007669"/>
    <property type="project" value="UniProtKB-UniRule"/>
</dbReference>
<keyword evidence="4" id="KW-0804">Transcription</keyword>
<dbReference type="PRINTS" id="PR00364">
    <property type="entry name" value="DISEASERSIST"/>
</dbReference>